<dbReference type="EMBL" id="JAUDZG010000003">
    <property type="protein sequence ID" value="KAK3306357.1"/>
    <property type="molecule type" value="Genomic_DNA"/>
</dbReference>
<name>A0AAJ0GUL1_9PEZI</name>
<reference evidence="2" key="1">
    <citation type="journal article" date="2023" name="Mol. Phylogenet. Evol.">
        <title>Genome-scale phylogeny and comparative genomics of the fungal order Sordariales.</title>
        <authorList>
            <person name="Hensen N."/>
            <person name="Bonometti L."/>
            <person name="Westerberg I."/>
            <person name="Brannstrom I.O."/>
            <person name="Guillou S."/>
            <person name="Cros-Aarteil S."/>
            <person name="Calhoun S."/>
            <person name="Haridas S."/>
            <person name="Kuo A."/>
            <person name="Mondo S."/>
            <person name="Pangilinan J."/>
            <person name="Riley R."/>
            <person name="LaButti K."/>
            <person name="Andreopoulos B."/>
            <person name="Lipzen A."/>
            <person name="Chen C."/>
            <person name="Yan M."/>
            <person name="Daum C."/>
            <person name="Ng V."/>
            <person name="Clum A."/>
            <person name="Steindorff A."/>
            <person name="Ohm R.A."/>
            <person name="Martin F."/>
            <person name="Silar P."/>
            <person name="Natvig D.O."/>
            <person name="Lalanne C."/>
            <person name="Gautier V."/>
            <person name="Ament-Velasquez S.L."/>
            <person name="Kruys A."/>
            <person name="Hutchinson M.I."/>
            <person name="Powell A.J."/>
            <person name="Barry K."/>
            <person name="Miller A.N."/>
            <person name="Grigoriev I.V."/>
            <person name="Debuchy R."/>
            <person name="Gladieux P."/>
            <person name="Hiltunen Thoren M."/>
            <person name="Johannesson H."/>
        </authorList>
    </citation>
    <scope>NUCLEOTIDE SEQUENCE</scope>
    <source>
        <strain evidence="2">CBS 333.67</strain>
    </source>
</reference>
<accession>A0AAJ0GUL1</accession>
<evidence type="ECO:0000256" key="1">
    <source>
        <dbReference type="SAM" id="Phobius"/>
    </source>
</evidence>
<keyword evidence="1" id="KW-0812">Transmembrane</keyword>
<organism evidence="2 3">
    <name type="scientific">Chaetomium strumarium</name>
    <dbReference type="NCBI Taxonomy" id="1170767"/>
    <lineage>
        <taxon>Eukaryota</taxon>
        <taxon>Fungi</taxon>
        <taxon>Dikarya</taxon>
        <taxon>Ascomycota</taxon>
        <taxon>Pezizomycotina</taxon>
        <taxon>Sordariomycetes</taxon>
        <taxon>Sordariomycetidae</taxon>
        <taxon>Sordariales</taxon>
        <taxon>Chaetomiaceae</taxon>
        <taxon>Chaetomium</taxon>
    </lineage>
</organism>
<reference evidence="2" key="2">
    <citation type="submission" date="2023-06" db="EMBL/GenBank/DDBJ databases">
        <authorList>
            <consortium name="Lawrence Berkeley National Laboratory"/>
            <person name="Mondo S.J."/>
            <person name="Hensen N."/>
            <person name="Bonometti L."/>
            <person name="Westerberg I."/>
            <person name="Brannstrom I.O."/>
            <person name="Guillou S."/>
            <person name="Cros-Aarteil S."/>
            <person name="Calhoun S."/>
            <person name="Haridas S."/>
            <person name="Kuo A."/>
            <person name="Pangilinan J."/>
            <person name="Riley R."/>
            <person name="Labutti K."/>
            <person name="Andreopoulos B."/>
            <person name="Lipzen A."/>
            <person name="Chen C."/>
            <person name="Yanf M."/>
            <person name="Daum C."/>
            <person name="Ng V."/>
            <person name="Clum A."/>
            <person name="Steindorff A."/>
            <person name="Ohm R."/>
            <person name="Martin F."/>
            <person name="Silar P."/>
            <person name="Natvig D."/>
            <person name="Lalanne C."/>
            <person name="Gautier V."/>
            <person name="Ament-Velasquez S.L."/>
            <person name="Kruys A."/>
            <person name="Hutchinson M.I."/>
            <person name="Powell A.J."/>
            <person name="Barry K."/>
            <person name="Miller A.N."/>
            <person name="Grigoriev I.V."/>
            <person name="Debuchy R."/>
            <person name="Gladieux P."/>
            <person name="Thoren M.H."/>
            <person name="Johannesson H."/>
        </authorList>
    </citation>
    <scope>NUCLEOTIDE SEQUENCE</scope>
    <source>
        <strain evidence="2">CBS 333.67</strain>
    </source>
</reference>
<dbReference type="AlphaFoldDB" id="A0AAJ0GUL1"/>
<comment type="caution">
    <text evidence="2">The sequence shown here is derived from an EMBL/GenBank/DDBJ whole genome shotgun (WGS) entry which is preliminary data.</text>
</comment>
<evidence type="ECO:0000313" key="2">
    <source>
        <dbReference type="EMBL" id="KAK3306357.1"/>
    </source>
</evidence>
<feature type="transmembrane region" description="Helical" evidence="1">
    <location>
        <begin position="52"/>
        <end position="74"/>
    </location>
</feature>
<evidence type="ECO:0000313" key="3">
    <source>
        <dbReference type="Proteomes" id="UP001273166"/>
    </source>
</evidence>
<dbReference type="Proteomes" id="UP001273166">
    <property type="component" value="Unassembled WGS sequence"/>
</dbReference>
<dbReference type="RefSeq" id="XP_062722137.1">
    <property type="nucleotide sequence ID" value="XM_062861847.1"/>
</dbReference>
<keyword evidence="3" id="KW-1185">Reference proteome</keyword>
<keyword evidence="1" id="KW-0472">Membrane</keyword>
<sequence length="99" mass="10203">MPAVIVGIVARRTIVRVVVAGAAVGRGGVAPRVVQRVLVAAVAADEAALADVAASVVVCVGYAHFCFAVLCLWYRLGFESGFSFFFGGGSSSRLLKSKS</sequence>
<gene>
    <name evidence="2" type="ORF">B0T15DRAFT_138216</name>
</gene>
<proteinExistence type="predicted"/>
<dbReference type="GeneID" id="87880676"/>
<protein>
    <submittedName>
        <fullName evidence="2">Uncharacterized protein</fullName>
    </submittedName>
</protein>
<keyword evidence="1" id="KW-1133">Transmembrane helix</keyword>